<dbReference type="EMBL" id="AOJG01000041">
    <property type="protein sequence ID" value="EMA57158.1"/>
    <property type="molecule type" value="Genomic_DNA"/>
</dbReference>
<dbReference type="OrthoDB" id="183780at2157"/>
<reference evidence="1 2" key="1">
    <citation type="journal article" date="2014" name="PLoS Genet.">
        <title>Phylogenetically driven sequencing of extremely halophilic archaea reveals strategies for static and dynamic osmo-response.</title>
        <authorList>
            <person name="Becker E.A."/>
            <person name="Seitzer P.M."/>
            <person name="Tritt A."/>
            <person name="Larsen D."/>
            <person name="Krusor M."/>
            <person name="Yao A.I."/>
            <person name="Wu D."/>
            <person name="Madern D."/>
            <person name="Eisen J.A."/>
            <person name="Darling A.E."/>
            <person name="Facciotti M.T."/>
        </authorList>
    </citation>
    <scope>NUCLEOTIDE SEQUENCE [LARGE SCALE GENOMIC DNA]</scope>
    <source>
        <strain evidence="1 2">DSM 21995</strain>
    </source>
</reference>
<organism evidence="1 2">
    <name type="scientific">Halorubrum lipolyticum DSM 21995</name>
    <dbReference type="NCBI Taxonomy" id="1227482"/>
    <lineage>
        <taxon>Archaea</taxon>
        <taxon>Methanobacteriati</taxon>
        <taxon>Methanobacteriota</taxon>
        <taxon>Stenosarchaea group</taxon>
        <taxon>Halobacteria</taxon>
        <taxon>Halobacteriales</taxon>
        <taxon>Haloferacaceae</taxon>
        <taxon>Halorubrum</taxon>
    </lineage>
</organism>
<dbReference type="AlphaFoldDB" id="M0NHV7"/>
<name>M0NHV7_9EURY</name>
<gene>
    <name evidence="1" type="ORF">C469_15538</name>
</gene>
<dbReference type="RefSeq" id="WP_008008226.1">
    <property type="nucleotide sequence ID" value="NZ_AOJG01000041.1"/>
</dbReference>
<sequence>MVDVYISNGDAADEVVKHTNASGIERATPIAEIDPDRGTFIRLLNQVDRGSEVGIPIYMKLRDSNGDPLPTNTRMKFEIRRAGDDDTHKVSEQVEQISFWNQNDLTTQRDVDNIDNAKVVLEYPEAASNTGAAPFHDVRDIDAFYVAVESAAEIDWSQSEFYVDNAAVKEGSR</sequence>
<dbReference type="STRING" id="1227482.C469_15538"/>
<accession>M0NHV7</accession>
<dbReference type="Gene3D" id="2.60.120.1180">
    <property type="match status" value="1"/>
</dbReference>
<dbReference type="Proteomes" id="UP000011650">
    <property type="component" value="Unassembled WGS sequence"/>
</dbReference>
<evidence type="ECO:0000313" key="1">
    <source>
        <dbReference type="EMBL" id="EMA57158.1"/>
    </source>
</evidence>
<comment type="caution">
    <text evidence="1">The sequence shown here is derived from an EMBL/GenBank/DDBJ whole genome shotgun (WGS) entry which is preliminary data.</text>
</comment>
<keyword evidence="2" id="KW-1185">Reference proteome</keyword>
<evidence type="ECO:0000313" key="2">
    <source>
        <dbReference type="Proteomes" id="UP000011650"/>
    </source>
</evidence>
<proteinExistence type="predicted"/>
<protein>
    <submittedName>
        <fullName evidence="1">Uncharacterized protein</fullName>
    </submittedName>
</protein>
<dbReference type="PATRIC" id="fig|1227482.3.peg.3140"/>